<keyword evidence="3" id="KW-1185">Reference proteome</keyword>
<dbReference type="EMBL" id="FOIA01000030">
    <property type="protein sequence ID" value="SET48258.1"/>
    <property type="molecule type" value="Genomic_DNA"/>
</dbReference>
<dbReference type="AlphaFoldDB" id="A0A1I0ESE2"/>
<dbReference type="Gene3D" id="3.40.50.300">
    <property type="entry name" value="P-loop containing nucleotide triphosphate hydrolases"/>
    <property type="match status" value="1"/>
</dbReference>
<organism evidence="2 3">
    <name type="scientific">Nitrosomonas marina</name>
    <dbReference type="NCBI Taxonomy" id="917"/>
    <lineage>
        <taxon>Bacteria</taxon>
        <taxon>Pseudomonadati</taxon>
        <taxon>Pseudomonadota</taxon>
        <taxon>Betaproteobacteria</taxon>
        <taxon>Nitrosomonadales</taxon>
        <taxon>Nitrosomonadaceae</taxon>
        <taxon>Nitrosomonas</taxon>
    </lineage>
</organism>
<dbReference type="InterPro" id="IPR026634">
    <property type="entry name" value="TPST-like"/>
</dbReference>
<evidence type="ECO:0000313" key="2">
    <source>
        <dbReference type="EMBL" id="SET48258.1"/>
    </source>
</evidence>
<dbReference type="GO" id="GO:0008476">
    <property type="term" value="F:protein-tyrosine sulfotransferase activity"/>
    <property type="evidence" value="ECO:0007669"/>
    <property type="project" value="InterPro"/>
</dbReference>
<dbReference type="OrthoDB" id="9777890at2"/>
<dbReference type="PANTHER" id="PTHR12788:SF10">
    <property type="entry name" value="PROTEIN-TYROSINE SULFOTRANSFERASE"/>
    <property type="match status" value="1"/>
</dbReference>
<reference evidence="3" key="1">
    <citation type="submission" date="2016-10" db="EMBL/GenBank/DDBJ databases">
        <authorList>
            <person name="Varghese N."/>
            <person name="Submissions S."/>
        </authorList>
    </citation>
    <scope>NUCLEOTIDE SEQUENCE [LARGE SCALE GENOMIC DNA]</scope>
    <source>
        <strain evidence="3">Nm71</strain>
    </source>
</reference>
<dbReference type="RefSeq" id="WP_090660556.1">
    <property type="nucleotide sequence ID" value="NZ_FOIA01000030.1"/>
</dbReference>
<dbReference type="Pfam" id="PF13469">
    <property type="entry name" value="Sulfotransfer_3"/>
    <property type="match status" value="1"/>
</dbReference>
<gene>
    <name evidence="2" type="ORF">SAMN05216326_1309</name>
</gene>
<keyword evidence="1 2" id="KW-0808">Transferase</keyword>
<dbReference type="SUPFAM" id="SSF52540">
    <property type="entry name" value="P-loop containing nucleoside triphosphate hydrolases"/>
    <property type="match status" value="1"/>
</dbReference>
<dbReference type="PANTHER" id="PTHR12788">
    <property type="entry name" value="PROTEIN-TYROSINE SULFOTRANSFERASE 2"/>
    <property type="match status" value="1"/>
</dbReference>
<accession>A0A1I0ESE2</accession>
<protein>
    <submittedName>
        <fullName evidence="2">Sulfotransferase family protein</fullName>
    </submittedName>
</protein>
<proteinExistence type="predicted"/>
<evidence type="ECO:0000313" key="3">
    <source>
        <dbReference type="Proteomes" id="UP000199345"/>
    </source>
</evidence>
<name>A0A1I0ESE2_9PROT</name>
<sequence length="332" mass="38445">MIAQLDSSYIKIRPWKLWNRMISYALFEGRPVTTRGRWINPLVFAHFAVEKRLAIQKKIEKPVFILGTGRSGTTILGVVLSMHRDVGFLNEPKALWHAIHPGEDLVGSYSRNHAHYRLNASDASDSVIQSAHRIYGMYLSVSFSRRVIDKYPELIFRVPFVKAIFPDAKFIFLTRNGWDTCQSIVDWSKHKGRISGKETHDWWGVNQRKWRLLTSEIVKDHSDLSPYASEMATWVHQANMAAVEWIVTMREGLSLLQQFPDDIHLVKYETLCSEPQKTMTQILEFLELDQNDSQFFQYVNATLHPTAAKDSYALNQAIRKPFRETMRALGYL</sequence>
<dbReference type="Proteomes" id="UP000199345">
    <property type="component" value="Unassembled WGS sequence"/>
</dbReference>
<dbReference type="InterPro" id="IPR027417">
    <property type="entry name" value="P-loop_NTPase"/>
</dbReference>
<evidence type="ECO:0000256" key="1">
    <source>
        <dbReference type="ARBA" id="ARBA00022679"/>
    </source>
</evidence>